<keyword evidence="1" id="KW-0812">Transmembrane</keyword>
<keyword evidence="1" id="KW-0472">Membrane</keyword>
<evidence type="ECO:0000313" key="3">
    <source>
        <dbReference type="Proteomes" id="UP001283361"/>
    </source>
</evidence>
<sequence length="76" mass="8641">MCTSVAALDCNEYQIEEKKKHAPFKMQRNESCLGPGQVLASSPLSLFSFYWFFILLLIRCCPLSNPNLIELNFAPL</sequence>
<proteinExistence type="predicted"/>
<evidence type="ECO:0000313" key="2">
    <source>
        <dbReference type="EMBL" id="KAK3798276.1"/>
    </source>
</evidence>
<dbReference type="Proteomes" id="UP001283361">
    <property type="component" value="Unassembled WGS sequence"/>
</dbReference>
<feature type="transmembrane region" description="Helical" evidence="1">
    <location>
        <begin position="38"/>
        <end position="58"/>
    </location>
</feature>
<organism evidence="2 3">
    <name type="scientific">Elysia crispata</name>
    <name type="common">lettuce slug</name>
    <dbReference type="NCBI Taxonomy" id="231223"/>
    <lineage>
        <taxon>Eukaryota</taxon>
        <taxon>Metazoa</taxon>
        <taxon>Spiralia</taxon>
        <taxon>Lophotrochozoa</taxon>
        <taxon>Mollusca</taxon>
        <taxon>Gastropoda</taxon>
        <taxon>Heterobranchia</taxon>
        <taxon>Euthyneura</taxon>
        <taxon>Panpulmonata</taxon>
        <taxon>Sacoglossa</taxon>
        <taxon>Placobranchoidea</taxon>
        <taxon>Plakobranchidae</taxon>
        <taxon>Elysia</taxon>
    </lineage>
</organism>
<name>A0AAE1B3J9_9GAST</name>
<accession>A0AAE1B3J9</accession>
<dbReference type="AlphaFoldDB" id="A0AAE1B3J9"/>
<keyword evidence="3" id="KW-1185">Reference proteome</keyword>
<reference evidence="2" key="1">
    <citation type="journal article" date="2023" name="G3 (Bethesda)">
        <title>A reference genome for the long-term kleptoplast-retaining sea slug Elysia crispata morphotype clarki.</title>
        <authorList>
            <person name="Eastman K.E."/>
            <person name="Pendleton A.L."/>
            <person name="Shaikh M.A."/>
            <person name="Suttiyut T."/>
            <person name="Ogas R."/>
            <person name="Tomko P."/>
            <person name="Gavelis G."/>
            <person name="Widhalm J.R."/>
            <person name="Wisecaver J.H."/>
        </authorList>
    </citation>
    <scope>NUCLEOTIDE SEQUENCE</scope>
    <source>
        <strain evidence="2">ECLA1</strain>
    </source>
</reference>
<dbReference type="EMBL" id="JAWDGP010000699">
    <property type="protein sequence ID" value="KAK3798276.1"/>
    <property type="molecule type" value="Genomic_DNA"/>
</dbReference>
<evidence type="ECO:0000256" key="1">
    <source>
        <dbReference type="SAM" id="Phobius"/>
    </source>
</evidence>
<comment type="caution">
    <text evidence="2">The sequence shown here is derived from an EMBL/GenBank/DDBJ whole genome shotgun (WGS) entry which is preliminary data.</text>
</comment>
<gene>
    <name evidence="2" type="ORF">RRG08_007757</name>
</gene>
<protein>
    <submittedName>
        <fullName evidence="2">Uncharacterized protein</fullName>
    </submittedName>
</protein>
<keyword evidence="1" id="KW-1133">Transmembrane helix</keyword>